<reference evidence="3 4" key="1">
    <citation type="submission" date="2019-06" db="EMBL/GenBank/DDBJ databases">
        <title>Genome sequence of Litorilinea aerophila BAA-2444.</title>
        <authorList>
            <person name="Maclea K.S."/>
            <person name="Maurais E.G."/>
            <person name="Iannazzi L.C."/>
        </authorList>
    </citation>
    <scope>NUCLEOTIDE SEQUENCE [LARGE SCALE GENOMIC DNA]</scope>
    <source>
        <strain evidence="3 4">ATCC BAA-2444</strain>
    </source>
</reference>
<organism evidence="3 4">
    <name type="scientific">Litorilinea aerophila</name>
    <dbReference type="NCBI Taxonomy" id="1204385"/>
    <lineage>
        <taxon>Bacteria</taxon>
        <taxon>Bacillati</taxon>
        <taxon>Chloroflexota</taxon>
        <taxon>Caldilineae</taxon>
        <taxon>Caldilineales</taxon>
        <taxon>Caldilineaceae</taxon>
        <taxon>Litorilinea</taxon>
    </lineage>
</organism>
<dbReference type="AlphaFoldDB" id="A0A540VH15"/>
<name>A0A540VH15_9CHLR</name>
<feature type="region of interest" description="Disordered" evidence="1">
    <location>
        <begin position="231"/>
        <end position="267"/>
    </location>
</feature>
<evidence type="ECO:0000313" key="3">
    <source>
        <dbReference type="EMBL" id="TQE96057.1"/>
    </source>
</evidence>
<dbReference type="Pfam" id="PF14355">
    <property type="entry name" value="Abi_C"/>
    <property type="match status" value="1"/>
</dbReference>
<evidence type="ECO:0000256" key="1">
    <source>
        <dbReference type="SAM" id="MobiDB-lite"/>
    </source>
</evidence>
<feature type="domain" description="Abortive infection protein-like C-terminal" evidence="2">
    <location>
        <begin position="134"/>
        <end position="187"/>
    </location>
</feature>
<proteinExistence type="predicted"/>
<dbReference type="OrthoDB" id="6121546at2"/>
<evidence type="ECO:0000313" key="4">
    <source>
        <dbReference type="Proteomes" id="UP000317371"/>
    </source>
</evidence>
<comment type="caution">
    <text evidence="3">The sequence shown here is derived from an EMBL/GenBank/DDBJ whole genome shotgun (WGS) entry which is preliminary data.</text>
</comment>
<accession>A0A540VH15</accession>
<dbReference type="InterPro" id="IPR026001">
    <property type="entry name" value="Abi-like_C"/>
</dbReference>
<sequence>MLFELGGERELELYDVNIAAPRKILDGLEELYAQEKKQIEQAIRGLAQTNNWHIRDIAWVPRLPSKRSPVESEVSEQLLTVNSEHVQRAWERALRRKSEDPEGAITAARTLVETVCKHILYEEQIAYPDSADLPKLYHLVVEQLHLAPEQYTDHLVRRILGNCQSVVGGLAALRNQLGDAHGKSAEATIPHALPSAQSTKRRGGPDVMDRHAVVRIVDPFCSAGAVDPAPPLVNPGRNSPIASTRGRDAQRAPGISAVVSTPDWPRA</sequence>
<protein>
    <recommendedName>
        <fullName evidence="2">Abortive infection protein-like C-terminal domain-containing protein</fullName>
    </recommendedName>
</protein>
<keyword evidence="4" id="KW-1185">Reference proteome</keyword>
<evidence type="ECO:0000259" key="2">
    <source>
        <dbReference type="Pfam" id="PF14355"/>
    </source>
</evidence>
<dbReference type="Proteomes" id="UP000317371">
    <property type="component" value="Unassembled WGS sequence"/>
</dbReference>
<gene>
    <name evidence="3" type="ORF">FKZ61_09550</name>
</gene>
<dbReference type="InParanoid" id="A0A540VH15"/>
<dbReference type="EMBL" id="VIGC01000010">
    <property type="protein sequence ID" value="TQE96057.1"/>
    <property type="molecule type" value="Genomic_DNA"/>
</dbReference>